<keyword evidence="3 6" id="KW-0812">Transmembrane</keyword>
<dbReference type="PANTHER" id="PTHR30221">
    <property type="entry name" value="SMALL-CONDUCTANCE MECHANOSENSITIVE CHANNEL"/>
    <property type="match status" value="1"/>
</dbReference>
<comment type="similarity">
    <text evidence="6">Belongs to the MscS (TC 1.A.23) family.</text>
</comment>
<comment type="subunit">
    <text evidence="6">Homoheptamer.</text>
</comment>
<comment type="caution">
    <text evidence="8">The sequence shown here is derived from an EMBL/GenBank/DDBJ whole genome shotgun (WGS) entry which is preliminary data.</text>
</comment>
<dbReference type="AlphaFoldDB" id="A0AAW7X7S6"/>
<comment type="subcellular location">
    <subcellularLocation>
        <location evidence="6">Cell inner membrane</location>
        <topology evidence="6">Multi-pass membrane protein</topology>
    </subcellularLocation>
    <subcellularLocation>
        <location evidence="1">Cell membrane</location>
        <topology evidence="1">Multi-pass membrane protein</topology>
    </subcellularLocation>
</comment>
<keyword evidence="4 6" id="KW-1133">Transmembrane helix</keyword>
<proteinExistence type="inferred from homology"/>
<dbReference type="GO" id="GO:0005886">
    <property type="term" value="C:plasma membrane"/>
    <property type="evidence" value="ECO:0007669"/>
    <property type="project" value="UniProtKB-SubCell"/>
</dbReference>
<name>A0AAW7X7S6_9GAMM</name>
<comment type="caution">
    <text evidence="6">Lacks conserved residue(s) required for the propagation of feature annotation.</text>
</comment>
<keyword evidence="6" id="KW-0997">Cell inner membrane</keyword>
<dbReference type="RefSeq" id="WP_303493304.1">
    <property type="nucleotide sequence ID" value="NZ_JAUOPB010000010.1"/>
</dbReference>
<accession>A0AAW7X7S6</accession>
<evidence type="ECO:0000256" key="2">
    <source>
        <dbReference type="ARBA" id="ARBA00022475"/>
    </source>
</evidence>
<evidence type="ECO:0000256" key="6">
    <source>
        <dbReference type="RuleBase" id="RU369025"/>
    </source>
</evidence>
<keyword evidence="6" id="KW-0813">Transport</keyword>
<dbReference type="EMBL" id="JAUOPB010000010">
    <property type="protein sequence ID" value="MDO6423723.1"/>
    <property type="molecule type" value="Genomic_DNA"/>
</dbReference>
<dbReference type="InterPro" id="IPR023408">
    <property type="entry name" value="MscS_beta-dom_sf"/>
</dbReference>
<dbReference type="InterPro" id="IPR006685">
    <property type="entry name" value="MscS_channel_2nd"/>
</dbReference>
<sequence>MDWEKAYAFILTLTAVDYAVIVVNLLLIAFARPLLKRYTAENVSEAAFTFRVNLLRGLNLVILLVYSYEDFYKPVAENSGGVKFLGTILIFYLCYLSNFLSQHYIQKLYGKARVINDKTIYIETYQTRLLSILAAIFITIIGIISIVKQLGFDSLLEAGGVLGFIGVMLALTQGAWAPDIISGLIFLNSTQFEEGDIVEIDNGIIGRVYKTKLFHTEILNLTNNHRIMIRNSKLRDNVIHNLSKFASPKGLRECLSFNIGYDVAIKDVKHLLSTAYQRAIDQKIPLEGQHDPDIKLLETGDHAVTWGILFYVKSVDKIVPIRRDFREIILATSIEMDISLATPLTHVFKGELMGNNGQVTGDG</sequence>
<feature type="transmembrane region" description="Helical" evidence="6">
    <location>
        <begin position="159"/>
        <end position="177"/>
    </location>
</feature>
<dbReference type="InterPro" id="IPR011066">
    <property type="entry name" value="MscS_channel_C_sf"/>
</dbReference>
<protein>
    <recommendedName>
        <fullName evidence="6">Small-conductance mechanosensitive channel</fullName>
    </recommendedName>
</protein>
<gene>
    <name evidence="8" type="ORF">Q4521_14670</name>
</gene>
<feature type="transmembrane region" description="Helical" evidence="6">
    <location>
        <begin position="6"/>
        <end position="27"/>
    </location>
</feature>
<dbReference type="Proteomes" id="UP001169760">
    <property type="component" value="Unassembled WGS sequence"/>
</dbReference>
<evidence type="ECO:0000256" key="1">
    <source>
        <dbReference type="ARBA" id="ARBA00004651"/>
    </source>
</evidence>
<evidence type="ECO:0000313" key="9">
    <source>
        <dbReference type="Proteomes" id="UP001169760"/>
    </source>
</evidence>
<dbReference type="GO" id="GO:0008381">
    <property type="term" value="F:mechanosensitive monoatomic ion channel activity"/>
    <property type="evidence" value="ECO:0007669"/>
    <property type="project" value="InterPro"/>
</dbReference>
<dbReference type="SUPFAM" id="SSF82689">
    <property type="entry name" value="Mechanosensitive channel protein MscS (YggB), C-terminal domain"/>
    <property type="match status" value="1"/>
</dbReference>
<evidence type="ECO:0000256" key="5">
    <source>
        <dbReference type="ARBA" id="ARBA00023136"/>
    </source>
</evidence>
<keyword evidence="6" id="KW-0406">Ion transport</keyword>
<dbReference type="InterPro" id="IPR010920">
    <property type="entry name" value="LSM_dom_sf"/>
</dbReference>
<evidence type="ECO:0000256" key="3">
    <source>
        <dbReference type="ARBA" id="ARBA00022692"/>
    </source>
</evidence>
<reference evidence="8" key="1">
    <citation type="submission" date="2023-07" db="EMBL/GenBank/DDBJ databases">
        <title>Genome content predicts the carbon catabolic preferences of heterotrophic bacteria.</title>
        <authorList>
            <person name="Gralka M."/>
        </authorList>
    </citation>
    <scope>NUCLEOTIDE SEQUENCE</scope>
    <source>
        <strain evidence="8">I3M17_2</strain>
    </source>
</reference>
<dbReference type="PANTHER" id="PTHR30221:SF1">
    <property type="entry name" value="SMALL-CONDUCTANCE MECHANOSENSITIVE CHANNEL"/>
    <property type="match status" value="1"/>
</dbReference>
<feature type="transmembrane region" description="Helical" evidence="6">
    <location>
        <begin position="129"/>
        <end position="147"/>
    </location>
</feature>
<feature type="transmembrane region" description="Helical" evidence="6">
    <location>
        <begin position="80"/>
        <end position="101"/>
    </location>
</feature>
<dbReference type="Gene3D" id="2.30.30.60">
    <property type="match status" value="1"/>
</dbReference>
<evidence type="ECO:0000256" key="4">
    <source>
        <dbReference type="ARBA" id="ARBA00022989"/>
    </source>
</evidence>
<comment type="function">
    <text evidence="6">Mechanosensitive channel that participates in the regulation of osmotic pressure changes within the cell, opening in response to stretch forces in the membrane lipid bilayer, without the need for other proteins. Contributes to normal resistance to hypoosmotic shock. Forms an ion channel of 1.0 nanosiemens conductance with a slight preference for anions.</text>
</comment>
<dbReference type="Pfam" id="PF00924">
    <property type="entry name" value="MS_channel_2nd"/>
    <property type="match status" value="1"/>
</dbReference>
<keyword evidence="5 6" id="KW-0472">Membrane</keyword>
<feature type="domain" description="Mechanosensitive ion channel MscS" evidence="7">
    <location>
        <begin position="179"/>
        <end position="244"/>
    </location>
</feature>
<feature type="transmembrane region" description="Helical" evidence="6">
    <location>
        <begin position="48"/>
        <end position="68"/>
    </location>
</feature>
<dbReference type="SUPFAM" id="SSF50182">
    <property type="entry name" value="Sm-like ribonucleoproteins"/>
    <property type="match status" value="1"/>
</dbReference>
<evidence type="ECO:0000259" key="7">
    <source>
        <dbReference type="Pfam" id="PF00924"/>
    </source>
</evidence>
<keyword evidence="6" id="KW-0407">Ion channel</keyword>
<dbReference type="InterPro" id="IPR045275">
    <property type="entry name" value="MscS_archaea/bacteria_type"/>
</dbReference>
<evidence type="ECO:0000313" key="8">
    <source>
        <dbReference type="EMBL" id="MDO6423723.1"/>
    </source>
</evidence>
<keyword evidence="2" id="KW-1003">Cell membrane</keyword>
<organism evidence="8 9">
    <name type="scientific">Saccharophagus degradans</name>
    <dbReference type="NCBI Taxonomy" id="86304"/>
    <lineage>
        <taxon>Bacteria</taxon>
        <taxon>Pseudomonadati</taxon>
        <taxon>Pseudomonadota</taxon>
        <taxon>Gammaproteobacteria</taxon>
        <taxon>Cellvibrionales</taxon>
        <taxon>Cellvibrionaceae</taxon>
        <taxon>Saccharophagus</taxon>
    </lineage>
</organism>